<name>A0AAP2CNN6_9RHOB</name>
<keyword evidence="3" id="KW-0472">Membrane</keyword>
<keyword evidence="3" id="KW-0812">Transmembrane</keyword>
<sequence length="216" mass="23876">MAQTPPALYANITTVSISPRLSLPSYRITKRAFDLCLGALLILPLTLTALALLLLNPLLNPGPLFFVQTRMGQGGLPFSAWKFRTMAPATKQRGALDGLEQNRLSVFTRALRKTRLDELPQIINVLRGEMTLIGPRPDSFEQAQAYCRAVGGYSQRLSVLPGISGFAQTEVGYVENLGGVRRKVAADLYYIRNASLSLDLWITWRTIMVVLQRKGA</sequence>
<evidence type="ECO:0000313" key="6">
    <source>
        <dbReference type="Proteomes" id="UP001315686"/>
    </source>
</evidence>
<feature type="domain" description="Bacterial sugar transferase" evidence="4">
    <location>
        <begin position="30"/>
        <end position="212"/>
    </location>
</feature>
<dbReference type="PANTHER" id="PTHR30576">
    <property type="entry name" value="COLANIC BIOSYNTHESIS UDP-GLUCOSE LIPID CARRIER TRANSFERASE"/>
    <property type="match status" value="1"/>
</dbReference>
<evidence type="ECO:0000256" key="1">
    <source>
        <dbReference type="ARBA" id="ARBA00006464"/>
    </source>
</evidence>
<dbReference type="PANTHER" id="PTHR30576:SF0">
    <property type="entry name" value="UNDECAPRENYL-PHOSPHATE N-ACETYLGALACTOSAMINYL 1-PHOSPHATE TRANSFERASE-RELATED"/>
    <property type="match status" value="1"/>
</dbReference>
<dbReference type="GO" id="GO:0016780">
    <property type="term" value="F:phosphotransferase activity, for other substituted phosphate groups"/>
    <property type="evidence" value="ECO:0007669"/>
    <property type="project" value="TreeGrafter"/>
</dbReference>
<keyword evidence="5" id="KW-0808">Transferase</keyword>
<organism evidence="5 6">
    <name type="scientific">Harenicola maris</name>
    <dbReference type="NCBI Taxonomy" id="2841044"/>
    <lineage>
        <taxon>Bacteria</taxon>
        <taxon>Pseudomonadati</taxon>
        <taxon>Pseudomonadota</taxon>
        <taxon>Alphaproteobacteria</taxon>
        <taxon>Rhodobacterales</taxon>
        <taxon>Paracoccaceae</taxon>
        <taxon>Harenicola</taxon>
    </lineage>
</organism>
<evidence type="ECO:0000259" key="4">
    <source>
        <dbReference type="Pfam" id="PF02397"/>
    </source>
</evidence>
<evidence type="ECO:0000313" key="5">
    <source>
        <dbReference type="EMBL" id="MBT0957784.1"/>
    </source>
</evidence>
<protein>
    <submittedName>
        <fullName evidence="5">Sugar transferase</fullName>
    </submittedName>
</protein>
<evidence type="ECO:0000256" key="2">
    <source>
        <dbReference type="ARBA" id="ARBA00023169"/>
    </source>
</evidence>
<reference evidence="5 6" key="1">
    <citation type="journal article" date="2021" name="Arch. Microbiol.">
        <title>Harenicola maris gen. nov., sp. nov. isolated from the Sea of Japan shallow sediments.</title>
        <authorList>
            <person name="Romanenko L.A."/>
            <person name="Kurilenko V.V."/>
            <person name="Chernysheva N.Y."/>
            <person name="Tekutyeva L.A."/>
            <person name="Velansky P.V."/>
            <person name="Svetashev V.I."/>
            <person name="Isaeva M.P."/>
        </authorList>
    </citation>
    <scope>NUCLEOTIDE SEQUENCE [LARGE SCALE GENOMIC DNA]</scope>
    <source>
        <strain evidence="5 6">KMM 3653</strain>
    </source>
</reference>
<dbReference type="EMBL" id="JADQAZ010000002">
    <property type="protein sequence ID" value="MBT0957784.1"/>
    <property type="molecule type" value="Genomic_DNA"/>
</dbReference>
<dbReference type="Proteomes" id="UP001315686">
    <property type="component" value="Unassembled WGS sequence"/>
</dbReference>
<feature type="transmembrane region" description="Helical" evidence="3">
    <location>
        <begin position="32"/>
        <end position="55"/>
    </location>
</feature>
<proteinExistence type="inferred from homology"/>
<comment type="similarity">
    <text evidence="1">Belongs to the bacterial sugar transferase family.</text>
</comment>
<evidence type="ECO:0000256" key="3">
    <source>
        <dbReference type="SAM" id="Phobius"/>
    </source>
</evidence>
<dbReference type="InterPro" id="IPR003362">
    <property type="entry name" value="Bact_transf"/>
</dbReference>
<dbReference type="AlphaFoldDB" id="A0AAP2CNN6"/>
<accession>A0AAP2CNN6</accession>
<keyword evidence="2" id="KW-0270">Exopolysaccharide synthesis</keyword>
<dbReference type="Pfam" id="PF02397">
    <property type="entry name" value="Bac_transf"/>
    <property type="match status" value="1"/>
</dbReference>
<dbReference type="GO" id="GO:0000271">
    <property type="term" value="P:polysaccharide biosynthetic process"/>
    <property type="evidence" value="ECO:0007669"/>
    <property type="project" value="UniProtKB-KW"/>
</dbReference>
<comment type="caution">
    <text evidence="5">The sequence shown here is derived from an EMBL/GenBank/DDBJ whole genome shotgun (WGS) entry which is preliminary data.</text>
</comment>
<gene>
    <name evidence="5" type="ORF">IV417_10315</name>
</gene>
<keyword evidence="3" id="KW-1133">Transmembrane helix</keyword>
<keyword evidence="6" id="KW-1185">Reference proteome</keyword>
<dbReference type="RefSeq" id="WP_327794008.1">
    <property type="nucleotide sequence ID" value="NZ_JADQAZ010000002.1"/>
</dbReference>